<protein>
    <submittedName>
        <fullName evidence="1">Uncharacterized protein</fullName>
    </submittedName>
</protein>
<proteinExistence type="predicted"/>
<gene>
    <name evidence="1" type="ORF">F6I34_05595</name>
</gene>
<evidence type="ECO:0000313" key="1">
    <source>
        <dbReference type="EMBL" id="KAA9239971.1"/>
    </source>
</evidence>
<dbReference type="AlphaFoldDB" id="A0A5N1BMZ9"/>
<reference evidence="2" key="1">
    <citation type="submission" date="2019-09" db="EMBL/GenBank/DDBJ databases">
        <title>Draft genome sequence assemblies of isolates from the urinary tract.</title>
        <authorList>
            <person name="Mores C.R."/>
            <person name="Putonti C."/>
            <person name="Wolfe A.J."/>
        </authorList>
    </citation>
    <scope>NUCLEOTIDE SEQUENCE [LARGE SCALE GENOMIC DNA]</scope>
    <source>
        <strain evidence="2">UMB8614</strain>
    </source>
</reference>
<name>A0A5N1BMZ9_9LACT</name>
<keyword evidence="2" id="KW-1185">Reference proteome</keyword>
<dbReference type="RefSeq" id="WP_150982716.1">
    <property type="nucleotide sequence ID" value="NZ_VYVN01000012.1"/>
</dbReference>
<comment type="caution">
    <text evidence="1">The sequence shown here is derived from an EMBL/GenBank/DDBJ whole genome shotgun (WGS) entry which is preliminary data.</text>
</comment>
<accession>A0A5N1BMZ9</accession>
<dbReference type="EMBL" id="VYVN01000012">
    <property type="protein sequence ID" value="KAA9239971.1"/>
    <property type="molecule type" value="Genomic_DNA"/>
</dbReference>
<evidence type="ECO:0000313" key="2">
    <source>
        <dbReference type="Proteomes" id="UP000326476"/>
    </source>
</evidence>
<dbReference type="Proteomes" id="UP000326476">
    <property type="component" value="Unassembled WGS sequence"/>
</dbReference>
<sequence>MNLNQLQTVENVRSTLKDSEVLSGVLFEDLKELWDEGDRFRYFSPEDIKLYALNCACVMENLFTLNRMVNENLFNSLNALDEIIEAEQDRLELEAEMAVPQGDEAPADL</sequence>
<organism evidence="1 2">
    <name type="scientific">Aerococcus tenax</name>
    <dbReference type="NCBI Taxonomy" id="3078812"/>
    <lineage>
        <taxon>Bacteria</taxon>
        <taxon>Bacillati</taxon>
        <taxon>Bacillota</taxon>
        <taxon>Bacilli</taxon>
        <taxon>Lactobacillales</taxon>
        <taxon>Aerococcaceae</taxon>
        <taxon>Aerococcus</taxon>
    </lineage>
</organism>